<dbReference type="EMBL" id="JAYWIO010000003">
    <property type="protein sequence ID" value="KAK7275073.1"/>
    <property type="molecule type" value="Genomic_DNA"/>
</dbReference>
<organism evidence="1 2">
    <name type="scientific">Crotalaria pallida</name>
    <name type="common">Smooth rattlebox</name>
    <name type="synonym">Crotalaria striata</name>
    <dbReference type="NCBI Taxonomy" id="3830"/>
    <lineage>
        <taxon>Eukaryota</taxon>
        <taxon>Viridiplantae</taxon>
        <taxon>Streptophyta</taxon>
        <taxon>Embryophyta</taxon>
        <taxon>Tracheophyta</taxon>
        <taxon>Spermatophyta</taxon>
        <taxon>Magnoliopsida</taxon>
        <taxon>eudicotyledons</taxon>
        <taxon>Gunneridae</taxon>
        <taxon>Pentapetalae</taxon>
        <taxon>rosids</taxon>
        <taxon>fabids</taxon>
        <taxon>Fabales</taxon>
        <taxon>Fabaceae</taxon>
        <taxon>Papilionoideae</taxon>
        <taxon>50 kb inversion clade</taxon>
        <taxon>genistoids sensu lato</taxon>
        <taxon>core genistoids</taxon>
        <taxon>Crotalarieae</taxon>
        <taxon>Crotalaria</taxon>
    </lineage>
</organism>
<name>A0AAN9FN87_CROPI</name>
<evidence type="ECO:0000313" key="2">
    <source>
        <dbReference type="Proteomes" id="UP001372338"/>
    </source>
</evidence>
<keyword evidence="2" id="KW-1185">Reference proteome</keyword>
<evidence type="ECO:0000313" key="1">
    <source>
        <dbReference type="EMBL" id="KAK7275073.1"/>
    </source>
</evidence>
<dbReference type="Proteomes" id="UP001372338">
    <property type="component" value="Unassembled WGS sequence"/>
</dbReference>
<accession>A0AAN9FN87</accession>
<gene>
    <name evidence="1" type="ORF">RIF29_16180</name>
</gene>
<dbReference type="AlphaFoldDB" id="A0AAN9FN87"/>
<protein>
    <submittedName>
        <fullName evidence="1">Uncharacterized protein</fullName>
    </submittedName>
</protein>
<sequence>MYVFIYSCDPGGCKLIIFLSNCYLMKKFDLLDPIIKVPTLLTMGSKDYVLKFSRIEDLTKGEKAKQVDLCLQSSLIALLSLCCCTCT</sequence>
<comment type="caution">
    <text evidence="1">The sequence shown here is derived from an EMBL/GenBank/DDBJ whole genome shotgun (WGS) entry which is preliminary data.</text>
</comment>
<reference evidence="1 2" key="1">
    <citation type="submission" date="2024-01" db="EMBL/GenBank/DDBJ databases">
        <title>The genomes of 5 underutilized Papilionoideae crops provide insights into root nodulation and disease resistanc.</title>
        <authorList>
            <person name="Yuan L."/>
        </authorList>
    </citation>
    <scope>NUCLEOTIDE SEQUENCE [LARGE SCALE GENOMIC DNA]</scope>
    <source>
        <strain evidence="1">ZHUSHIDOU_FW_LH</strain>
        <tissue evidence="1">Leaf</tissue>
    </source>
</reference>
<proteinExistence type="predicted"/>